<dbReference type="Pfam" id="PF13495">
    <property type="entry name" value="Phage_int_SAM_4"/>
    <property type="match status" value="1"/>
</dbReference>
<dbReference type="RefSeq" id="WP_367024461.1">
    <property type="nucleotide sequence ID" value="NZ_JBFDAH010000073.1"/>
</dbReference>
<name>A0ABV3MVC3_9GAMM</name>
<keyword evidence="6" id="KW-1185">Reference proteome</keyword>
<dbReference type="Proteomes" id="UP001554427">
    <property type="component" value="Unassembled WGS sequence"/>
</dbReference>
<feature type="non-terminal residue" evidence="5">
    <location>
        <position position="141"/>
    </location>
</feature>
<sequence>MPRKGTTLTKKSYGDLTDVNGLAAYRERYLEWMGIRNYSDKSKESRELYINYFIQWCEERGLTQPSEITKQIIERYQRYLYHYRKENGEPLSFQSQHSRLGALRAFFKYLSKHNYTLYNPAADIELPKLEKRLPKHVLTIE</sequence>
<gene>
    <name evidence="5" type="ORF">ABVT42_21860</name>
</gene>
<dbReference type="InterPro" id="IPR010998">
    <property type="entry name" value="Integrase_recombinase_N"/>
</dbReference>
<evidence type="ECO:0000256" key="2">
    <source>
        <dbReference type="ARBA" id="ARBA00023125"/>
    </source>
</evidence>
<evidence type="ECO:0000256" key="3">
    <source>
        <dbReference type="PROSITE-ProRule" id="PRU01248"/>
    </source>
</evidence>
<organism evidence="5 6">
    <name type="scientific">Aliikangiella maris</name>
    <dbReference type="NCBI Taxonomy" id="3162458"/>
    <lineage>
        <taxon>Bacteria</taxon>
        <taxon>Pseudomonadati</taxon>
        <taxon>Pseudomonadota</taxon>
        <taxon>Gammaproteobacteria</taxon>
        <taxon>Oceanospirillales</taxon>
        <taxon>Pleioneaceae</taxon>
        <taxon>Aliikangiella</taxon>
    </lineage>
</organism>
<keyword evidence="2 3" id="KW-0238">DNA-binding</keyword>
<dbReference type="EMBL" id="JBFDAH010000073">
    <property type="protein sequence ID" value="MEW4368121.1"/>
    <property type="molecule type" value="Genomic_DNA"/>
</dbReference>
<dbReference type="InterPro" id="IPR011010">
    <property type="entry name" value="DNA_brk_join_enz"/>
</dbReference>
<comment type="caution">
    <text evidence="5">The sequence shown here is derived from an EMBL/GenBank/DDBJ whole genome shotgun (WGS) entry which is preliminary data.</text>
</comment>
<keyword evidence="1" id="KW-0229">DNA integration</keyword>
<evidence type="ECO:0000256" key="1">
    <source>
        <dbReference type="ARBA" id="ARBA00022908"/>
    </source>
</evidence>
<proteinExistence type="predicted"/>
<reference evidence="5 6" key="1">
    <citation type="submission" date="2024-06" db="EMBL/GenBank/DDBJ databases">
        <title>Aliikangiella maris sp. nov., sp. nov., a phycosphere bacterium isolated from seawater and ecosystem role in Phaeocystis globosa blooms.</title>
        <authorList>
            <person name="Li F."/>
        </authorList>
    </citation>
    <scope>NUCLEOTIDE SEQUENCE [LARGE SCALE GENOMIC DNA]</scope>
    <source>
        <strain evidence="5 6">GXAS 306</strain>
    </source>
</reference>
<dbReference type="SUPFAM" id="SSF56349">
    <property type="entry name" value="DNA breaking-rejoining enzymes"/>
    <property type="match status" value="1"/>
</dbReference>
<protein>
    <submittedName>
        <fullName evidence="5">Phage integrase N-terminal SAM-like domain-containing protein</fullName>
    </submittedName>
</protein>
<feature type="domain" description="Core-binding (CB)" evidence="4">
    <location>
        <begin position="20"/>
        <end position="111"/>
    </location>
</feature>
<evidence type="ECO:0000313" key="6">
    <source>
        <dbReference type="Proteomes" id="UP001554427"/>
    </source>
</evidence>
<evidence type="ECO:0000313" key="5">
    <source>
        <dbReference type="EMBL" id="MEW4368121.1"/>
    </source>
</evidence>
<dbReference type="PROSITE" id="PS51900">
    <property type="entry name" value="CB"/>
    <property type="match status" value="1"/>
</dbReference>
<evidence type="ECO:0000259" key="4">
    <source>
        <dbReference type="PROSITE" id="PS51900"/>
    </source>
</evidence>
<accession>A0ABV3MVC3</accession>
<dbReference type="Gene3D" id="1.10.150.130">
    <property type="match status" value="1"/>
</dbReference>
<dbReference type="InterPro" id="IPR004107">
    <property type="entry name" value="Integrase_SAM-like_N"/>
</dbReference>
<dbReference type="InterPro" id="IPR044068">
    <property type="entry name" value="CB"/>
</dbReference>